<dbReference type="EMBL" id="JAVRQU010000011">
    <property type="protein sequence ID" value="KAK5697150.1"/>
    <property type="molecule type" value="Genomic_DNA"/>
</dbReference>
<comment type="caution">
    <text evidence="2">The sequence shown here is derived from an EMBL/GenBank/DDBJ whole genome shotgun (WGS) entry which is preliminary data.</text>
</comment>
<proteinExistence type="predicted"/>
<dbReference type="InterPro" id="IPR010730">
    <property type="entry name" value="HET"/>
</dbReference>
<protein>
    <recommendedName>
        <fullName evidence="1">Heterokaryon incompatibility domain-containing protein</fullName>
    </recommendedName>
</protein>
<dbReference type="AlphaFoldDB" id="A0AAN7W648"/>
<dbReference type="Proteomes" id="UP001310594">
    <property type="component" value="Unassembled WGS sequence"/>
</dbReference>
<dbReference type="InterPro" id="IPR052895">
    <property type="entry name" value="HetReg/Transcr_Mod"/>
</dbReference>
<accession>A0AAN7W648</accession>
<organism evidence="2 3">
    <name type="scientific">Elasticomyces elasticus</name>
    <dbReference type="NCBI Taxonomy" id="574655"/>
    <lineage>
        <taxon>Eukaryota</taxon>
        <taxon>Fungi</taxon>
        <taxon>Dikarya</taxon>
        <taxon>Ascomycota</taxon>
        <taxon>Pezizomycotina</taxon>
        <taxon>Dothideomycetes</taxon>
        <taxon>Dothideomycetidae</taxon>
        <taxon>Mycosphaerellales</taxon>
        <taxon>Teratosphaeriaceae</taxon>
        <taxon>Elasticomyces</taxon>
    </lineage>
</organism>
<evidence type="ECO:0000259" key="1">
    <source>
        <dbReference type="Pfam" id="PF06985"/>
    </source>
</evidence>
<feature type="domain" description="Heterokaryon incompatibility" evidence="1">
    <location>
        <begin position="95"/>
        <end position="260"/>
    </location>
</feature>
<name>A0AAN7W648_9PEZI</name>
<evidence type="ECO:0000313" key="3">
    <source>
        <dbReference type="Proteomes" id="UP001310594"/>
    </source>
</evidence>
<dbReference type="PANTHER" id="PTHR24148:SF64">
    <property type="entry name" value="HETEROKARYON INCOMPATIBILITY DOMAIN-CONTAINING PROTEIN"/>
    <property type="match status" value="1"/>
</dbReference>
<reference evidence="2" key="1">
    <citation type="submission" date="2023-08" db="EMBL/GenBank/DDBJ databases">
        <title>Black Yeasts Isolated from many extreme environments.</title>
        <authorList>
            <person name="Coleine C."/>
            <person name="Stajich J.E."/>
            <person name="Selbmann L."/>
        </authorList>
    </citation>
    <scope>NUCLEOTIDE SEQUENCE</scope>
    <source>
        <strain evidence="2">CCFEE 5810</strain>
    </source>
</reference>
<sequence>MSTAEYSDSDSASEADWSAASDASGMFETFVEPPQRYYHDYVNTGATLPLNAEISRPALTHPEYIRLIVVEPASKLNAPVYISFAVTTLAAPSAYLGFSYAWGPTYADGSHLTDTVYLNSLPLRVTAHLHTGLKNIRSYAQRVCSTDLLPLWIDTLCIDQQNVDERNNQVAMMGCIYARARAVLLWIGTPGACSRRSLKKAVLKGIKRNKTILKIAILLEGCDVDTAPCGTSIAHVKLPANVSRWILNQAYFSRRWVIQEILKQPNRFALIADQLINFEMLQMATLDDGKVVPPLCQLGSDPGGKSLLTNLIRYNTTECFDPRDRLFSLLAISDETHGITPAYSTSYADLYTRFAASCIRQDQLSTILACAAATRRYSGTNSLAMPSWVPDWRQSFPTADIIGLNVRTNDVCKPVVYNDQVRFDAQVYWVCQWRDRLASKPQHRKLIMRRMLAYLKELRTHQTTLQDYAEDAAANDDAYLETKDLVLCILPGTNYVLLLSSDESISRVPSEPQSFKLVDSFPLADAVPSRSEFRGFVLEALCREWEYGEPTISCASMTCVVPTETTSKQGPNLVLITSQHRMVLESECMRVALV</sequence>
<dbReference type="Pfam" id="PF06985">
    <property type="entry name" value="HET"/>
    <property type="match status" value="1"/>
</dbReference>
<evidence type="ECO:0000313" key="2">
    <source>
        <dbReference type="EMBL" id="KAK5697150.1"/>
    </source>
</evidence>
<dbReference type="PANTHER" id="PTHR24148">
    <property type="entry name" value="ANKYRIN REPEAT DOMAIN-CONTAINING PROTEIN 39 HOMOLOG-RELATED"/>
    <property type="match status" value="1"/>
</dbReference>
<gene>
    <name evidence="2" type="ORF">LTR97_007285</name>
</gene>